<dbReference type="Proteomes" id="UP000031246">
    <property type="component" value="Unassembled WGS sequence"/>
</dbReference>
<dbReference type="RefSeq" id="WP_039474764.1">
    <property type="nucleotide sequence ID" value="NZ_JSYN01000009.1"/>
</dbReference>
<keyword evidence="1" id="KW-0808">Transferase</keyword>
<evidence type="ECO:0000313" key="2">
    <source>
        <dbReference type="Proteomes" id="UP000031246"/>
    </source>
</evidence>
<gene>
    <name evidence="1" type="ORF">OC25_09295</name>
</gene>
<protein>
    <submittedName>
        <fullName evidence="1">Thiamine pyrophosphokinase</fullName>
    </submittedName>
</protein>
<reference evidence="1 2" key="1">
    <citation type="submission" date="2014-10" db="EMBL/GenBank/DDBJ databases">
        <title>Pedobacter Kyungheensis.</title>
        <authorList>
            <person name="Anderson B.M."/>
            <person name="Newman J.D."/>
        </authorList>
    </citation>
    <scope>NUCLEOTIDE SEQUENCE [LARGE SCALE GENOMIC DNA]</scope>
    <source>
        <strain evidence="1 2">KACC 16221</strain>
    </source>
</reference>
<dbReference type="OrthoDB" id="1132102at2"/>
<dbReference type="AlphaFoldDB" id="A0A0C1G381"/>
<keyword evidence="2" id="KW-1185">Reference proteome</keyword>
<dbReference type="GO" id="GO:0016301">
    <property type="term" value="F:kinase activity"/>
    <property type="evidence" value="ECO:0007669"/>
    <property type="project" value="UniProtKB-KW"/>
</dbReference>
<dbReference type="EMBL" id="JSYN01000009">
    <property type="protein sequence ID" value="KIA94579.1"/>
    <property type="molecule type" value="Genomic_DNA"/>
</dbReference>
<accession>A0A0C1G381</accession>
<comment type="caution">
    <text evidence="1">The sequence shown here is derived from an EMBL/GenBank/DDBJ whole genome shotgun (WGS) entry which is preliminary data.</text>
</comment>
<organism evidence="1 2">
    <name type="scientific">Pedobacter kyungheensis</name>
    <dbReference type="NCBI Taxonomy" id="1069985"/>
    <lineage>
        <taxon>Bacteria</taxon>
        <taxon>Pseudomonadati</taxon>
        <taxon>Bacteroidota</taxon>
        <taxon>Sphingobacteriia</taxon>
        <taxon>Sphingobacteriales</taxon>
        <taxon>Sphingobacteriaceae</taxon>
        <taxon>Pedobacter</taxon>
    </lineage>
</organism>
<sequence length="186" mass="21151">MSSHHIVKEKQEPALYIDELGNFSEEFLGQLLEWSPTLLVNGENYDKIISLGLKVDVLVNGTNQDVQEDTKTIQGPVDALMVAVNFLFEEKYPAVNVIAKKFDLEKFAGFEDKINLVVFTERAKHYPIRSGFSVWKPAGSEFLIHGNRYLEVTNLMQTEEEIFEVVNDGFVEFTFSGQPIFISEPI</sequence>
<keyword evidence="1" id="KW-0418">Kinase</keyword>
<evidence type="ECO:0000313" key="1">
    <source>
        <dbReference type="EMBL" id="KIA94579.1"/>
    </source>
</evidence>
<name>A0A0C1G381_9SPHI</name>
<proteinExistence type="predicted"/>